<evidence type="ECO:0000256" key="1">
    <source>
        <dbReference type="SAM" id="SignalP"/>
    </source>
</evidence>
<comment type="caution">
    <text evidence="2">The sequence shown here is derived from an EMBL/GenBank/DDBJ whole genome shotgun (WGS) entry which is preliminary data.</text>
</comment>
<dbReference type="Proteomes" id="UP000269265">
    <property type="component" value="Unassembled WGS sequence"/>
</dbReference>
<keyword evidence="3" id="KW-1185">Reference proteome</keyword>
<reference evidence="2 3" key="1">
    <citation type="submission" date="2018-12" db="EMBL/GenBank/DDBJ databases">
        <title>The whole draft genome of Aquabacterium sp. SJQ9.</title>
        <authorList>
            <person name="Sun L."/>
            <person name="Gao X."/>
            <person name="Chen W."/>
            <person name="Huang K."/>
        </authorList>
    </citation>
    <scope>NUCLEOTIDE SEQUENCE [LARGE SCALE GENOMIC DNA]</scope>
    <source>
        <strain evidence="2 3">SJQ9</strain>
    </source>
</reference>
<dbReference type="OrthoDB" id="9155539at2"/>
<keyword evidence="1" id="KW-0732">Signal</keyword>
<organism evidence="2 3">
    <name type="scientific">Aquabacterium soli</name>
    <dbReference type="NCBI Taxonomy" id="2493092"/>
    <lineage>
        <taxon>Bacteria</taxon>
        <taxon>Pseudomonadati</taxon>
        <taxon>Pseudomonadota</taxon>
        <taxon>Betaproteobacteria</taxon>
        <taxon>Burkholderiales</taxon>
        <taxon>Aquabacterium</taxon>
    </lineage>
</organism>
<evidence type="ECO:0000313" key="2">
    <source>
        <dbReference type="EMBL" id="RRS02918.1"/>
    </source>
</evidence>
<accession>A0A3R8U1W6</accession>
<evidence type="ECO:0000313" key="3">
    <source>
        <dbReference type="Proteomes" id="UP000269265"/>
    </source>
</evidence>
<feature type="signal peptide" evidence="1">
    <location>
        <begin position="1"/>
        <end position="17"/>
    </location>
</feature>
<gene>
    <name evidence="2" type="ORF">EIP75_18345</name>
</gene>
<protein>
    <submittedName>
        <fullName evidence="2">Uncharacterized protein</fullName>
    </submittedName>
</protein>
<feature type="chain" id="PRO_5018767192" evidence="1">
    <location>
        <begin position="18"/>
        <end position="171"/>
    </location>
</feature>
<dbReference type="RefSeq" id="WP_125244735.1">
    <property type="nucleotide sequence ID" value="NZ_RSED01000017.1"/>
</dbReference>
<name>A0A3R8U1W6_9BURK</name>
<sequence length="171" mass="18407">MKLNAALACLIALSSQAASSQEVAGVASESRDAASGFIGSMNFTVGRIARDCLADLGRTETPQQFAESWQQRNTKYVVAAAEYIQARFNEATAKGDDTKNTLLEELASVRRTAEGDLKGLYDKHGKDATCKRMTALIDGGAYDITPGVPMFKELEALSAWSQSHLKEQATP</sequence>
<proteinExistence type="predicted"/>
<dbReference type="AlphaFoldDB" id="A0A3R8U1W6"/>
<dbReference type="EMBL" id="RSED01000017">
    <property type="protein sequence ID" value="RRS02918.1"/>
    <property type="molecule type" value="Genomic_DNA"/>
</dbReference>